<gene>
    <name evidence="2" type="ORF">Nepgr_028863</name>
</gene>
<evidence type="ECO:0000313" key="3">
    <source>
        <dbReference type="Proteomes" id="UP001279734"/>
    </source>
</evidence>
<keyword evidence="1" id="KW-0732">Signal</keyword>
<comment type="caution">
    <text evidence="2">The sequence shown here is derived from an EMBL/GenBank/DDBJ whole genome shotgun (WGS) entry which is preliminary data.</text>
</comment>
<evidence type="ECO:0000313" key="2">
    <source>
        <dbReference type="EMBL" id="GMH27020.1"/>
    </source>
</evidence>
<protein>
    <submittedName>
        <fullName evidence="2">Uncharacterized protein</fullName>
    </submittedName>
</protein>
<dbReference type="Proteomes" id="UP001279734">
    <property type="component" value="Unassembled WGS sequence"/>
</dbReference>
<dbReference type="AlphaFoldDB" id="A0AAD3TB63"/>
<evidence type="ECO:0000256" key="1">
    <source>
        <dbReference type="SAM" id="SignalP"/>
    </source>
</evidence>
<feature type="chain" id="PRO_5042040543" evidence="1">
    <location>
        <begin position="17"/>
        <end position="125"/>
    </location>
</feature>
<accession>A0AAD3TB63</accession>
<sequence>MFVIILPIFIDYLVKFFCLITLETCCSTNKISSRPIILIVDLSTTTIAAEFSKPIVLVATIPMKSLGGIFGALFPAVALPTKSTEVTFLVLNTLVVANEKSRVRTPSEVVAPVVATPVKSTKRVP</sequence>
<proteinExistence type="predicted"/>
<dbReference type="EMBL" id="BSYO01000032">
    <property type="protein sequence ID" value="GMH27020.1"/>
    <property type="molecule type" value="Genomic_DNA"/>
</dbReference>
<name>A0AAD3TB63_NEPGR</name>
<organism evidence="2 3">
    <name type="scientific">Nepenthes gracilis</name>
    <name type="common">Slender pitcher plant</name>
    <dbReference type="NCBI Taxonomy" id="150966"/>
    <lineage>
        <taxon>Eukaryota</taxon>
        <taxon>Viridiplantae</taxon>
        <taxon>Streptophyta</taxon>
        <taxon>Embryophyta</taxon>
        <taxon>Tracheophyta</taxon>
        <taxon>Spermatophyta</taxon>
        <taxon>Magnoliopsida</taxon>
        <taxon>eudicotyledons</taxon>
        <taxon>Gunneridae</taxon>
        <taxon>Pentapetalae</taxon>
        <taxon>Caryophyllales</taxon>
        <taxon>Nepenthaceae</taxon>
        <taxon>Nepenthes</taxon>
    </lineage>
</organism>
<reference evidence="2" key="1">
    <citation type="submission" date="2023-05" db="EMBL/GenBank/DDBJ databases">
        <title>Nepenthes gracilis genome sequencing.</title>
        <authorList>
            <person name="Fukushima K."/>
        </authorList>
    </citation>
    <scope>NUCLEOTIDE SEQUENCE</scope>
    <source>
        <strain evidence="2">SING2019-196</strain>
    </source>
</reference>
<keyword evidence="3" id="KW-1185">Reference proteome</keyword>
<feature type="signal peptide" evidence="1">
    <location>
        <begin position="1"/>
        <end position="16"/>
    </location>
</feature>